<keyword evidence="3" id="KW-1185">Reference proteome</keyword>
<dbReference type="EMBL" id="FTNT01000006">
    <property type="protein sequence ID" value="SIS02555.1"/>
    <property type="molecule type" value="Genomic_DNA"/>
</dbReference>
<reference evidence="2 3" key="1">
    <citation type="submission" date="2017-01" db="EMBL/GenBank/DDBJ databases">
        <authorList>
            <person name="Mah S.A."/>
            <person name="Swanson W.J."/>
            <person name="Moy G.W."/>
            <person name="Vacquier V.D."/>
        </authorList>
    </citation>
    <scope>NUCLEOTIDE SEQUENCE [LARGE SCALE GENOMIC DNA]</scope>
    <source>
        <strain evidence="2 3">CPCC 203464</strain>
    </source>
</reference>
<dbReference type="InterPro" id="IPR036388">
    <property type="entry name" value="WH-like_DNA-bd_sf"/>
</dbReference>
<dbReference type="Gene3D" id="1.10.10.10">
    <property type="entry name" value="Winged helix-like DNA-binding domain superfamily/Winged helix DNA-binding domain"/>
    <property type="match status" value="1"/>
</dbReference>
<dbReference type="Pfam" id="PF01047">
    <property type="entry name" value="MarR"/>
    <property type="match status" value="1"/>
</dbReference>
<keyword evidence="2" id="KW-0238">DNA-binding</keyword>
<dbReference type="AlphaFoldDB" id="A0A1N7FQM8"/>
<dbReference type="PANTHER" id="PTHR33164">
    <property type="entry name" value="TRANSCRIPTIONAL REGULATOR, MARR FAMILY"/>
    <property type="match status" value="1"/>
</dbReference>
<dbReference type="SUPFAM" id="SSF46785">
    <property type="entry name" value="Winged helix' DNA-binding domain"/>
    <property type="match status" value="1"/>
</dbReference>
<dbReference type="RefSeq" id="WP_076479443.1">
    <property type="nucleotide sequence ID" value="NZ_FTNT01000006.1"/>
</dbReference>
<dbReference type="GO" id="GO:0006950">
    <property type="term" value="P:response to stress"/>
    <property type="evidence" value="ECO:0007669"/>
    <property type="project" value="TreeGrafter"/>
</dbReference>
<dbReference type="Proteomes" id="UP000186218">
    <property type="component" value="Unassembled WGS sequence"/>
</dbReference>
<gene>
    <name evidence="2" type="ORF">SAMN05445060_2190</name>
</gene>
<dbReference type="InterPro" id="IPR039422">
    <property type="entry name" value="MarR/SlyA-like"/>
</dbReference>
<dbReference type="GO" id="GO:0003677">
    <property type="term" value="F:DNA binding"/>
    <property type="evidence" value="ECO:0007669"/>
    <property type="project" value="UniProtKB-KW"/>
</dbReference>
<accession>A0A1N7FQM8</accession>
<proteinExistence type="predicted"/>
<evidence type="ECO:0000313" key="3">
    <source>
        <dbReference type="Proteomes" id="UP000186218"/>
    </source>
</evidence>
<evidence type="ECO:0000313" key="2">
    <source>
        <dbReference type="EMBL" id="SIS02555.1"/>
    </source>
</evidence>
<dbReference type="PANTHER" id="PTHR33164:SF99">
    <property type="entry name" value="MARR FAMILY REGULATORY PROTEIN"/>
    <property type="match status" value="1"/>
</dbReference>
<dbReference type="InterPro" id="IPR036390">
    <property type="entry name" value="WH_DNA-bd_sf"/>
</dbReference>
<protein>
    <submittedName>
        <fullName evidence="2">DNA-binding transcriptional regulator, MarR family</fullName>
    </submittedName>
</protein>
<name>A0A1N7FQM8_9NOCA</name>
<dbReference type="OrthoDB" id="8635520at2"/>
<feature type="domain" description="HTH marR-type" evidence="1">
    <location>
        <begin position="32"/>
        <end position="132"/>
    </location>
</feature>
<sequence>MATDQALTPAELELWHAFKLAGEAVNAGVERDIHMASELTGPEFGVLTRLVDLGGGTLRQMELTQSMRWNKSRLSHQITRMEKRGLVARKATDAVVTVQITDAGRAALRPARPAHALSIRAHLMDKLDAAQRIALAQALSALVERRSDGSTTSG</sequence>
<organism evidence="2 3">
    <name type="scientific">Williamsia sterculiae</name>
    <dbReference type="NCBI Taxonomy" id="1344003"/>
    <lineage>
        <taxon>Bacteria</taxon>
        <taxon>Bacillati</taxon>
        <taxon>Actinomycetota</taxon>
        <taxon>Actinomycetes</taxon>
        <taxon>Mycobacteriales</taxon>
        <taxon>Nocardiaceae</taxon>
        <taxon>Williamsia</taxon>
    </lineage>
</organism>
<dbReference type="SMART" id="SM00347">
    <property type="entry name" value="HTH_MARR"/>
    <property type="match status" value="1"/>
</dbReference>
<dbReference type="InterPro" id="IPR000835">
    <property type="entry name" value="HTH_MarR-typ"/>
</dbReference>
<dbReference type="STRING" id="1344003.SAMN05445060_2190"/>
<evidence type="ECO:0000259" key="1">
    <source>
        <dbReference type="SMART" id="SM00347"/>
    </source>
</evidence>
<dbReference type="GO" id="GO:0003700">
    <property type="term" value="F:DNA-binding transcription factor activity"/>
    <property type="evidence" value="ECO:0007669"/>
    <property type="project" value="InterPro"/>
</dbReference>